<dbReference type="GO" id="GO:0004674">
    <property type="term" value="F:protein serine/threonine kinase activity"/>
    <property type="evidence" value="ECO:0007669"/>
    <property type="project" value="UniProtKB-KW"/>
</dbReference>
<evidence type="ECO:0000256" key="9">
    <source>
        <dbReference type="ARBA" id="ARBA00022840"/>
    </source>
</evidence>
<dbReference type="GO" id="GO:0045719">
    <property type="term" value="P:negative regulation of glycogen biosynthetic process"/>
    <property type="evidence" value="ECO:0007669"/>
    <property type="project" value="TreeGrafter"/>
</dbReference>
<feature type="compositionally biased region" description="Basic and acidic residues" evidence="12">
    <location>
        <begin position="219"/>
        <end position="234"/>
    </location>
</feature>
<dbReference type="KEGG" id="yli:2907730"/>
<evidence type="ECO:0000256" key="3">
    <source>
        <dbReference type="ARBA" id="ARBA00022490"/>
    </source>
</evidence>
<keyword evidence="3" id="KW-0963">Cytoplasm</keyword>
<dbReference type="FunFam" id="3.30.200.20:FF:000314">
    <property type="entry name" value="Serine/threonine protein kinase"/>
    <property type="match status" value="1"/>
</dbReference>
<dbReference type="AlphaFoldDB" id="A0A1D8NLT1"/>
<dbReference type="GO" id="GO:0035556">
    <property type="term" value="P:intracellular signal transduction"/>
    <property type="evidence" value="ECO:0007669"/>
    <property type="project" value="TreeGrafter"/>
</dbReference>
<dbReference type="FunFam" id="1.10.510.10:FF:000320">
    <property type="entry name" value="Serine/threonine protein kinase"/>
    <property type="match status" value="1"/>
</dbReference>
<dbReference type="SUPFAM" id="SSF56112">
    <property type="entry name" value="Protein kinase-like (PK-like)"/>
    <property type="match status" value="1"/>
</dbReference>
<sequence length="1149" mass="124907">MAPTDHNEAGATMPQVCGDECLDEIVRVKCEEKPCRIELPSNMLSSNSSSAAESLQSFSYAYVSHSGLSSRMALIKRAIQFLREHSTEISETSSALTDFFVSHQHEVEPYTHAMGIPFSSIQRNLSTASMTDFFSTLPKRQTGGDDQGLRGLLSLLENRHGDTRRSLSQGVRPLDTSRELSRELDDAPADGMQSRALKPVASAVEVSAESQDSESQGDGSREPGEPSGESRDADSTLLGSPIKASALKPRTTSWSESEDDEEGLSFTPKRMSQQNLAPKLLEQLTHHTPRSVSSPLSKEVLSGSSGSSPASSSPSIKRTRTLTNTSSLSLQAKLLDFLAEPFQDKALQPITRSATMLDVSSAPEQMGGGSAGHMGSGSGGVSSAGSWLPSNVELQPPVTTPNLASSKSTTGLGLLTGTMARYSASQVVVTTADKAPYEIRAVNDVACLVFGVSRAELRNTSILNMARDDMRDELTAELAAALTKPSSVAICGMVIPVVKGNRQESLASIWVKKSQGALIWVAEEVAGDHVEVVMKKRDPEVVETIGGDRNILFGQHDWASYGDIKRKMLIRSVGDGNEDGGSFNGSVGSVGSVGPVGSGDSSESAAAHPFLSNITYSYTTKAGPYDYPCIVRKEKNTFHITSLPHMSGMVMVDSSTLDITDYNAFFVQYLFGHSSKSRSLIGQHISVLLPHMSEYIDEIKRSNNSLGLGMVYPEHFFRRMASSGDDKRMTFFSSIGIDGRHLNGATLKIDCQLRVASTSQFSLWISFSRHIQEAHEIFSIPSQLPLLNERKRTEGEDSGSDSSGGSSSMAHSRESSLGDTDTSVSELREKSVYGLKNESQKSLASTRSLEADGSVSEADGSSSTLAAAEISELRGVTEIGAHKRDRKFADFRVVKKMGEGAYGRVVLARYPDDPACLIVVKSVVKDRILVDTWVRDRKLGTVSSEIKILAALNQTPHPNIVGMVDFLEDDECYHIEMEAHGNPGIDLFDLIELNPQMPEAECKSIFRQIVSAVAHLHGLGIVHRDIKDENIILDGKGLLKLIDFGSAAYVKNGPFDVFVGTIDYAAPEVLSGNPYLGRPQDVWALGILLYTIVYKENPFYNVDEILEGELRVPFVMSDDCLDLIRMILNRDVNKRPTVEQIRDHPWLRE</sequence>
<evidence type="ECO:0000259" key="13">
    <source>
        <dbReference type="PROSITE" id="PS50011"/>
    </source>
</evidence>
<dbReference type="Pfam" id="PF00069">
    <property type="entry name" value="Pkinase"/>
    <property type="match status" value="1"/>
</dbReference>
<dbReference type="Gene3D" id="3.30.200.20">
    <property type="entry name" value="Phosphorylase Kinase, domain 1"/>
    <property type="match status" value="1"/>
</dbReference>
<dbReference type="PANTHER" id="PTHR24346:SF51">
    <property type="entry name" value="PAS DOMAIN-CONTAINING SERINE_THREONINE-PROTEIN KINASE"/>
    <property type="match status" value="1"/>
</dbReference>
<keyword evidence="7" id="KW-0547">Nucleotide-binding</keyword>
<dbReference type="EC" id="2.7.11.1" evidence="2"/>
<evidence type="ECO:0000256" key="11">
    <source>
        <dbReference type="ARBA" id="ARBA00048679"/>
    </source>
</evidence>
<protein>
    <recommendedName>
        <fullName evidence="2">non-specific serine/threonine protein kinase</fullName>
        <ecNumber evidence="2">2.7.11.1</ecNumber>
    </recommendedName>
</protein>
<dbReference type="RefSeq" id="XP_504952.3">
    <property type="nucleotide sequence ID" value="XM_504952.3"/>
</dbReference>
<dbReference type="VEuPathDB" id="FungiDB:YALI0_F03542g"/>
<dbReference type="PANTHER" id="PTHR24346">
    <property type="entry name" value="MAP/MICROTUBULE AFFINITY-REGULATING KINASE"/>
    <property type="match status" value="1"/>
</dbReference>
<feature type="region of interest" description="Disordered" evidence="12">
    <location>
        <begin position="791"/>
        <end position="825"/>
    </location>
</feature>
<dbReference type="GO" id="GO:0005829">
    <property type="term" value="C:cytosol"/>
    <property type="evidence" value="ECO:0007669"/>
    <property type="project" value="TreeGrafter"/>
</dbReference>
<keyword evidence="5" id="KW-0597">Phosphoprotein</keyword>
<evidence type="ECO:0000256" key="4">
    <source>
        <dbReference type="ARBA" id="ARBA00022527"/>
    </source>
</evidence>
<dbReference type="InterPro" id="IPR000719">
    <property type="entry name" value="Prot_kinase_dom"/>
</dbReference>
<keyword evidence="6" id="KW-0808">Transferase</keyword>
<keyword evidence="9" id="KW-0067">ATP-binding</keyword>
<feature type="compositionally biased region" description="Polar residues" evidence="12">
    <location>
        <begin position="208"/>
        <end position="218"/>
    </location>
</feature>
<dbReference type="SUPFAM" id="SSF55785">
    <property type="entry name" value="PYP-like sensor domain (PAS domain)"/>
    <property type="match status" value="1"/>
</dbReference>
<dbReference type="InterPro" id="IPR035965">
    <property type="entry name" value="PAS-like_dom_sf"/>
</dbReference>
<dbReference type="eggNOG" id="KOG1152">
    <property type="taxonomic scope" value="Eukaryota"/>
</dbReference>
<organism evidence="14 15">
    <name type="scientific">Yarrowia lipolytica</name>
    <name type="common">Candida lipolytica</name>
    <dbReference type="NCBI Taxonomy" id="4952"/>
    <lineage>
        <taxon>Eukaryota</taxon>
        <taxon>Fungi</taxon>
        <taxon>Dikarya</taxon>
        <taxon>Ascomycota</taxon>
        <taxon>Saccharomycotina</taxon>
        <taxon>Dipodascomycetes</taxon>
        <taxon>Dipodascales</taxon>
        <taxon>Dipodascales incertae sedis</taxon>
        <taxon>Yarrowia</taxon>
    </lineage>
</organism>
<evidence type="ECO:0000256" key="6">
    <source>
        <dbReference type="ARBA" id="ARBA00022679"/>
    </source>
</evidence>
<feature type="compositionally biased region" description="Gly residues" evidence="12">
    <location>
        <begin position="366"/>
        <end position="382"/>
    </location>
</feature>
<feature type="compositionally biased region" description="Basic and acidic residues" evidence="12">
    <location>
        <begin position="175"/>
        <end position="185"/>
    </location>
</feature>
<comment type="catalytic activity">
    <reaction evidence="11">
        <text>L-seryl-[protein] + ATP = O-phospho-L-seryl-[protein] + ADP + H(+)</text>
        <dbReference type="Rhea" id="RHEA:17989"/>
        <dbReference type="Rhea" id="RHEA-COMP:9863"/>
        <dbReference type="Rhea" id="RHEA-COMP:11604"/>
        <dbReference type="ChEBI" id="CHEBI:15378"/>
        <dbReference type="ChEBI" id="CHEBI:29999"/>
        <dbReference type="ChEBI" id="CHEBI:30616"/>
        <dbReference type="ChEBI" id="CHEBI:83421"/>
        <dbReference type="ChEBI" id="CHEBI:456216"/>
        <dbReference type="EC" id="2.7.11.1"/>
    </reaction>
</comment>
<dbReference type="InterPro" id="IPR011009">
    <property type="entry name" value="Kinase-like_dom_sf"/>
</dbReference>
<dbReference type="GeneID" id="2907730"/>
<dbReference type="GO" id="GO:0005634">
    <property type="term" value="C:nucleus"/>
    <property type="evidence" value="ECO:0007669"/>
    <property type="project" value="TreeGrafter"/>
</dbReference>
<dbReference type="Proteomes" id="UP000182444">
    <property type="component" value="Chromosome 1F"/>
</dbReference>
<dbReference type="VEuPathDB" id="FungiDB:YALI1_F05039g"/>
<evidence type="ECO:0000256" key="5">
    <source>
        <dbReference type="ARBA" id="ARBA00022553"/>
    </source>
</evidence>
<comment type="catalytic activity">
    <reaction evidence="10">
        <text>L-threonyl-[protein] + ATP = O-phospho-L-threonyl-[protein] + ADP + H(+)</text>
        <dbReference type="Rhea" id="RHEA:46608"/>
        <dbReference type="Rhea" id="RHEA-COMP:11060"/>
        <dbReference type="Rhea" id="RHEA-COMP:11605"/>
        <dbReference type="ChEBI" id="CHEBI:15378"/>
        <dbReference type="ChEBI" id="CHEBI:30013"/>
        <dbReference type="ChEBI" id="CHEBI:30616"/>
        <dbReference type="ChEBI" id="CHEBI:61977"/>
        <dbReference type="ChEBI" id="CHEBI:456216"/>
        <dbReference type="EC" id="2.7.11.1"/>
    </reaction>
</comment>
<proteinExistence type="predicted"/>
<evidence type="ECO:0000256" key="10">
    <source>
        <dbReference type="ARBA" id="ARBA00047899"/>
    </source>
</evidence>
<dbReference type="InterPro" id="IPR008271">
    <property type="entry name" value="Ser/Thr_kinase_AS"/>
</dbReference>
<dbReference type="PROSITE" id="PS00108">
    <property type="entry name" value="PROTEIN_KINASE_ST"/>
    <property type="match status" value="1"/>
</dbReference>
<evidence type="ECO:0000256" key="2">
    <source>
        <dbReference type="ARBA" id="ARBA00012513"/>
    </source>
</evidence>
<dbReference type="CDD" id="cd14004">
    <property type="entry name" value="STKc_PASK"/>
    <property type="match status" value="1"/>
</dbReference>
<evidence type="ECO:0000313" key="14">
    <source>
        <dbReference type="EMBL" id="AOW06594.1"/>
    </source>
</evidence>
<accession>A0A1D8NLT1</accession>
<dbReference type="GO" id="GO:0005524">
    <property type="term" value="F:ATP binding"/>
    <property type="evidence" value="ECO:0007669"/>
    <property type="project" value="UniProtKB-KW"/>
</dbReference>
<keyword evidence="4" id="KW-0723">Serine/threonine-protein kinase</keyword>
<evidence type="ECO:0000256" key="12">
    <source>
        <dbReference type="SAM" id="MobiDB-lite"/>
    </source>
</evidence>
<keyword evidence="8" id="KW-0418">Kinase</keyword>
<feature type="compositionally biased region" description="Low complexity" evidence="12">
    <location>
        <begin position="302"/>
        <end position="319"/>
    </location>
</feature>
<dbReference type="PROSITE" id="PS50011">
    <property type="entry name" value="PROTEIN_KINASE_DOM"/>
    <property type="match status" value="1"/>
</dbReference>
<gene>
    <name evidence="14" type="ORF">YALI1_F05039g</name>
</gene>
<dbReference type="EMBL" id="CP017558">
    <property type="protein sequence ID" value="AOW06594.1"/>
    <property type="molecule type" value="Genomic_DNA"/>
</dbReference>
<name>A0A1D8NLT1_YARLL</name>
<dbReference type="Gene3D" id="1.10.510.10">
    <property type="entry name" value="Transferase(Phosphotransferase) domain 1"/>
    <property type="match status" value="1"/>
</dbReference>
<feature type="region of interest" description="Disordered" evidence="12">
    <location>
        <begin position="365"/>
        <end position="392"/>
    </location>
</feature>
<feature type="domain" description="Protein kinase" evidence="13">
    <location>
        <begin position="891"/>
        <end position="1147"/>
    </location>
</feature>
<evidence type="ECO:0000256" key="1">
    <source>
        <dbReference type="ARBA" id="ARBA00004496"/>
    </source>
</evidence>
<evidence type="ECO:0000313" key="15">
    <source>
        <dbReference type="Proteomes" id="UP000182444"/>
    </source>
</evidence>
<comment type="subcellular location">
    <subcellularLocation>
        <location evidence="1">Cytoplasm</location>
    </subcellularLocation>
</comment>
<dbReference type="GO" id="GO:0060917">
    <property type="term" value="P:regulation of (1-&gt;6)-beta-D-glucan biosynthetic process"/>
    <property type="evidence" value="ECO:0007669"/>
    <property type="project" value="UniProtKB-ARBA"/>
</dbReference>
<evidence type="ECO:0000256" key="8">
    <source>
        <dbReference type="ARBA" id="ARBA00022777"/>
    </source>
</evidence>
<evidence type="ECO:0000256" key="7">
    <source>
        <dbReference type="ARBA" id="ARBA00022741"/>
    </source>
</evidence>
<feature type="region of interest" description="Disordered" evidence="12">
    <location>
        <begin position="287"/>
        <end position="319"/>
    </location>
</feature>
<reference evidence="14 15" key="1">
    <citation type="journal article" date="2016" name="PLoS ONE">
        <title>Sequence Assembly of Yarrowia lipolytica Strain W29/CLIB89 Shows Transposable Element Diversity.</title>
        <authorList>
            <person name="Magnan C."/>
            <person name="Yu J."/>
            <person name="Chang I."/>
            <person name="Jahn E."/>
            <person name="Kanomata Y."/>
            <person name="Wu J."/>
            <person name="Zeller M."/>
            <person name="Oakes M."/>
            <person name="Baldi P."/>
            <person name="Sandmeyer S."/>
        </authorList>
    </citation>
    <scope>NUCLEOTIDE SEQUENCE [LARGE SCALE GENOMIC DNA]</scope>
    <source>
        <strain evidence="15">CLIB89(W29)</strain>
    </source>
</reference>
<dbReference type="SMART" id="SM00220">
    <property type="entry name" value="S_TKc"/>
    <property type="match status" value="1"/>
</dbReference>
<feature type="region of interest" description="Disordered" evidence="12">
    <location>
        <begin position="160"/>
        <end position="272"/>
    </location>
</feature>